<proteinExistence type="predicted"/>
<reference evidence="3" key="1">
    <citation type="journal article" date="2019" name="Environ. Microbiol.">
        <title>Fungal ecological strategies reflected in gene transcription - a case study of two litter decomposers.</title>
        <authorList>
            <person name="Barbi F."/>
            <person name="Kohler A."/>
            <person name="Barry K."/>
            <person name="Baskaran P."/>
            <person name="Daum C."/>
            <person name="Fauchery L."/>
            <person name="Ihrmark K."/>
            <person name="Kuo A."/>
            <person name="LaButti K."/>
            <person name="Lipzen A."/>
            <person name="Morin E."/>
            <person name="Grigoriev I.V."/>
            <person name="Henrissat B."/>
            <person name="Lindahl B."/>
            <person name="Martin F."/>
        </authorList>
    </citation>
    <scope>NUCLEOTIDE SEQUENCE</scope>
    <source>
        <strain evidence="3">JB14</strain>
    </source>
</reference>
<gene>
    <name evidence="3" type="ORF">BT96DRAFT_1001537</name>
</gene>
<evidence type="ECO:0000256" key="2">
    <source>
        <dbReference type="SAM" id="SignalP"/>
    </source>
</evidence>
<feature type="signal peptide" evidence="2">
    <location>
        <begin position="1"/>
        <end position="21"/>
    </location>
</feature>
<sequence length="919" mass="101753">MPSPPFISLLVDIVCCGNVVAISLQADVELASPTDISGKLSWQPANNEANNSLPLVSPSTSTGSTSSLSSLSPSSLPLSSLPLSLQPHFTIIISLSIQCTQDFIMATDLFSRLTIPFPIPGLTNTFTFHDVVMTKLTLEYLSTYCILWKCIECLTSKSFDVFFAGYLFISYALIHIDLLTCHKMNILFPYILPPQLYDWLTNQFDIENSLQCQSYLTSLTTNTVFGRTGVEQTRTERVVSNVSDEVPNDDFNDFFSYYLKTDDDFVPEIHVPVPTISPVSIINSHLGLSVLIVPVPMQTQFGMEALGWNLYHHVEYKDPIMPAPSLKMTNEVKVSDIISVTTTNEYEAPFKHPDKMTITLINKDQRLPSPSYDSDMDAPRCFMCRQVHADPFSPSRCSETGKLVHEGILVRDWIGCYTLSNGMELPRWDGVTQGSLVETLRVDSKRFDSQKSCTMTNTVSLSYRAGYQVLNGNVFTVSSCFQNINNNTDNQLETTDQIRPSLNIASIQTDDSEPADGVELDLPPQYQLVPAPSKPPNIQYSSPSVVPRPLSTQLHISSPALLPLGISTLSRKRDALPISAKVPPSGKLLHIPRKDPDSQTSSSQARLTYLVPSWSKSFFHTTAVEISTGTYASGDEVVTSSNELKKQINDWDDLDDSTLGAICLYFLDHICQTAMKDTAEETWEHLKKTYGTPDTVGMYGIFQEAIMFEMSEHPDLFHLSAVKKRPAKGSSWQNQKKKKENSDVSSGQQSSSNSQSGNNNGKKKKKPNRCGKGGKGKHQAHEANMETPVATFAAAHIAIIPGVAKAEEILPIPPSYVYASGIDITKDINPYTSEINSLLTNMKIEEEEIDLGGLIDSYMDDYKGEASGSSNEHLVFWQINKQNSYYKPMMHAISWPSIDGPLYDSSAPISYLLESVVSP</sequence>
<keyword evidence="2" id="KW-0732">Signal</keyword>
<dbReference type="Proteomes" id="UP000799118">
    <property type="component" value="Unassembled WGS sequence"/>
</dbReference>
<feature type="region of interest" description="Disordered" evidence="1">
    <location>
        <begin position="727"/>
        <end position="782"/>
    </location>
</feature>
<name>A0A6A4H1J1_9AGAR</name>
<feature type="chain" id="PRO_5025654938" evidence="2">
    <location>
        <begin position="22"/>
        <end position="919"/>
    </location>
</feature>
<organism evidence="3 4">
    <name type="scientific">Gymnopus androsaceus JB14</name>
    <dbReference type="NCBI Taxonomy" id="1447944"/>
    <lineage>
        <taxon>Eukaryota</taxon>
        <taxon>Fungi</taxon>
        <taxon>Dikarya</taxon>
        <taxon>Basidiomycota</taxon>
        <taxon>Agaricomycotina</taxon>
        <taxon>Agaricomycetes</taxon>
        <taxon>Agaricomycetidae</taxon>
        <taxon>Agaricales</taxon>
        <taxon>Marasmiineae</taxon>
        <taxon>Omphalotaceae</taxon>
        <taxon>Gymnopus</taxon>
    </lineage>
</organism>
<feature type="compositionally biased region" description="Basic residues" evidence="1">
    <location>
        <begin position="761"/>
        <end position="778"/>
    </location>
</feature>
<keyword evidence="4" id="KW-1185">Reference proteome</keyword>
<evidence type="ECO:0000313" key="3">
    <source>
        <dbReference type="EMBL" id="KAE9391224.1"/>
    </source>
</evidence>
<dbReference type="AlphaFoldDB" id="A0A6A4H1J1"/>
<evidence type="ECO:0000256" key="1">
    <source>
        <dbReference type="SAM" id="MobiDB-lite"/>
    </source>
</evidence>
<protein>
    <submittedName>
        <fullName evidence="3">Uncharacterized protein</fullName>
    </submittedName>
</protein>
<feature type="compositionally biased region" description="Low complexity" evidence="1">
    <location>
        <begin position="745"/>
        <end position="760"/>
    </location>
</feature>
<dbReference type="EMBL" id="ML769632">
    <property type="protein sequence ID" value="KAE9391224.1"/>
    <property type="molecule type" value="Genomic_DNA"/>
</dbReference>
<evidence type="ECO:0000313" key="4">
    <source>
        <dbReference type="Proteomes" id="UP000799118"/>
    </source>
</evidence>
<accession>A0A6A4H1J1</accession>